<evidence type="ECO:0000313" key="2">
    <source>
        <dbReference type="Proteomes" id="UP001153712"/>
    </source>
</evidence>
<reference evidence="1" key="1">
    <citation type="submission" date="2022-01" db="EMBL/GenBank/DDBJ databases">
        <authorList>
            <person name="King R."/>
        </authorList>
    </citation>
    <scope>NUCLEOTIDE SEQUENCE</scope>
</reference>
<dbReference type="InterPro" id="IPR006616">
    <property type="entry name" value="DM9_repeat"/>
</dbReference>
<dbReference type="SMART" id="SM00696">
    <property type="entry name" value="DM9"/>
    <property type="match status" value="2"/>
</dbReference>
<dbReference type="Pfam" id="PF11901">
    <property type="entry name" value="DM9"/>
    <property type="match status" value="1"/>
</dbReference>
<evidence type="ECO:0000313" key="1">
    <source>
        <dbReference type="EMBL" id="CAG9862339.1"/>
    </source>
</evidence>
<organism evidence="1 2">
    <name type="scientific">Phyllotreta striolata</name>
    <name type="common">Striped flea beetle</name>
    <name type="synonym">Crioceris striolata</name>
    <dbReference type="NCBI Taxonomy" id="444603"/>
    <lineage>
        <taxon>Eukaryota</taxon>
        <taxon>Metazoa</taxon>
        <taxon>Ecdysozoa</taxon>
        <taxon>Arthropoda</taxon>
        <taxon>Hexapoda</taxon>
        <taxon>Insecta</taxon>
        <taxon>Pterygota</taxon>
        <taxon>Neoptera</taxon>
        <taxon>Endopterygota</taxon>
        <taxon>Coleoptera</taxon>
        <taxon>Polyphaga</taxon>
        <taxon>Cucujiformia</taxon>
        <taxon>Chrysomeloidea</taxon>
        <taxon>Chrysomelidae</taxon>
        <taxon>Galerucinae</taxon>
        <taxon>Alticini</taxon>
        <taxon>Phyllotreta</taxon>
    </lineage>
</organism>
<sequence>MLTSCKLTDSPEPSWANKWKRDTWIPPTTAIRAGFDYDGEPVFVGKTIYKGDHLPANVIPSKNICFFSYNGRQIENDTFEFLCTTNGEWVECSNGEVPCNAVEGGETADGETLYIGRIIRNSRGSVVVGKVHPSKKVCFVPLSGIEHQYSDYEVLALSIK</sequence>
<dbReference type="PANTHER" id="PTHR31649">
    <property type="entry name" value="AGAP009604-PA"/>
    <property type="match status" value="1"/>
</dbReference>
<dbReference type="OrthoDB" id="1925699at2759"/>
<proteinExistence type="predicted"/>
<keyword evidence="2" id="KW-1185">Reference proteome</keyword>
<name>A0A9N9TTQ0_PHYSR</name>
<dbReference type="AlphaFoldDB" id="A0A9N9TTQ0"/>
<accession>A0A9N9TTQ0</accession>
<dbReference type="PANTHER" id="PTHR31649:SF1">
    <property type="entry name" value="FARNESOIC ACID O-METHYL TRANSFERASE DOMAIN-CONTAINING PROTEIN"/>
    <property type="match status" value="1"/>
</dbReference>
<protein>
    <submittedName>
        <fullName evidence="1">Uncharacterized protein</fullName>
    </submittedName>
</protein>
<gene>
    <name evidence="1" type="ORF">PHYEVI_LOCUS8656</name>
</gene>
<dbReference type="EMBL" id="OU900098">
    <property type="protein sequence ID" value="CAG9862339.1"/>
    <property type="molecule type" value="Genomic_DNA"/>
</dbReference>
<dbReference type="Proteomes" id="UP001153712">
    <property type="component" value="Chromosome 5"/>
</dbReference>